<dbReference type="Proteomes" id="UP000077786">
    <property type="component" value="Unassembled WGS sequence"/>
</dbReference>
<feature type="chain" id="PRO_5008590118" evidence="1">
    <location>
        <begin position="34"/>
        <end position="310"/>
    </location>
</feature>
<feature type="domain" description="VOC" evidence="2">
    <location>
        <begin position="52"/>
        <end position="167"/>
    </location>
</feature>
<name>A0A1B6VLQ4_9PROT</name>
<dbReference type="Pfam" id="PF00903">
    <property type="entry name" value="Glyoxalase"/>
    <property type="match status" value="1"/>
</dbReference>
<evidence type="ECO:0000313" key="4">
    <source>
        <dbReference type="Proteomes" id="UP000077786"/>
    </source>
</evidence>
<dbReference type="InterPro" id="IPR004360">
    <property type="entry name" value="Glyas_Fos-R_dOase_dom"/>
</dbReference>
<protein>
    <submittedName>
        <fullName evidence="3">Hydroxylase</fullName>
    </submittedName>
</protein>
<dbReference type="AlphaFoldDB" id="A0A1B6VLQ4"/>
<dbReference type="InterPro" id="IPR037523">
    <property type="entry name" value="VOC_core"/>
</dbReference>
<accession>A0A1B6VLQ4</accession>
<evidence type="ECO:0000256" key="1">
    <source>
        <dbReference type="SAM" id="SignalP"/>
    </source>
</evidence>
<keyword evidence="1" id="KW-0732">Signal</keyword>
<gene>
    <name evidence="3" type="ORF">A0123_00849</name>
</gene>
<feature type="signal peptide" evidence="1">
    <location>
        <begin position="1"/>
        <end position="33"/>
    </location>
</feature>
<comment type="caution">
    <text evidence="3">The sequence shown here is derived from an EMBL/GenBank/DDBJ whole genome shotgun (WGS) entry which is preliminary data.</text>
</comment>
<reference evidence="3 4" key="1">
    <citation type="submission" date="2016-03" db="EMBL/GenBank/DDBJ databases">
        <title>Draft genome sequence of Gluconobacter cerinus strain CECT 9110.</title>
        <authorList>
            <person name="Sainz F."/>
            <person name="Mas A."/>
            <person name="Torija M.J."/>
        </authorList>
    </citation>
    <scope>NUCLEOTIDE SEQUENCE [LARGE SCALE GENOMIC DNA]</scope>
    <source>
        <strain evidence="3 4">CECT 9110</strain>
    </source>
</reference>
<evidence type="ECO:0000313" key="3">
    <source>
        <dbReference type="EMBL" id="OAJ68146.1"/>
    </source>
</evidence>
<dbReference type="Pfam" id="PF18029">
    <property type="entry name" value="Glyoxalase_6"/>
    <property type="match status" value="1"/>
</dbReference>
<dbReference type="InterPro" id="IPR052164">
    <property type="entry name" value="Anthracycline_SecMetBiosynth"/>
</dbReference>
<feature type="domain" description="VOC" evidence="2">
    <location>
        <begin position="183"/>
        <end position="300"/>
    </location>
</feature>
<dbReference type="PANTHER" id="PTHR33993">
    <property type="entry name" value="GLYOXALASE-RELATED"/>
    <property type="match status" value="1"/>
</dbReference>
<dbReference type="InterPro" id="IPR041581">
    <property type="entry name" value="Glyoxalase_6"/>
</dbReference>
<dbReference type="RefSeq" id="WP_232309092.1">
    <property type="nucleotide sequence ID" value="NZ_LUTU01000005.1"/>
</dbReference>
<dbReference type="PATRIC" id="fig|38307.3.peg.873"/>
<sequence>MPPFHSISRKRLRHASWFLAGSLCLGAAPALQAADAPATASAPSKAQLLPGKIVYAQLTTPDLKSAKAFYGSLLGWTFQDVPVSKGQYAQALVNGAPVAGLVELPRMAHHGDPLWLPFISVSDVKAAAEATKIWGGHILFKPQMVEGRGHETVLADPQGGLFAALHSSAGDEPDVETPPAQGTWIWSALLTNNPYAAAGFYQKLFGYTVEAVQDAKHGTAYLLESQSFARATINPLPARLPEGAHARWMNFVQVDSVDAAAQKAVTLGGTILVQPHPDRQNTTIAIVADPTGAAFGLMEWHDPNASGDAK</sequence>
<proteinExistence type="predicted"/>
<dbReference type="EMBL" id="LUTU01000005">
    <property type="protein sequence ID" value="OAJ68146.1"/>
    <property type="molecule type" value="Genomic_DNA"/>
</dbReference>
<dbReference type="SUPFAM" id="SSF54593">
    <property type="entry name" value="Glyoxalase/Bleomycin resistance protein/Dihydroxybiphenyl dioxygenase"/>
    <property type="match status" value="2"/>
</dbReference>
<dbReference type="CDD" id="cd07247">
    <property type="entry name" value="SgaA_N_like"/>
    <property type="match status" value="1"/>
</dbReference>
<dbReference type="InterPro" id="IPR029068">
    <property type="entry name" value="Glyas_Bleomycin-R_OHBP_Dase"/>
</dbReference>
<evidence type="ECO:0000259" key="2">
    <source>
        <dbReference type="PROSITE" id="PS51819"/>
    </source>
</evidence>
<dbReference type="PANTHER" id="PTHR33993:SF14">
    <property type="entry name" value="GB|AAF24581.1"/>
    <property type="match status" value="1"/>
</dbReference>
<organism evidence="3 4">
    <name type="scientific">Gluconobacter cerinus</name>
    <dbReference type="NCBI Taxonomy" id="38307"/>
    <lineage>
        <taxon>Bacteria</taxon>
        <taxon>Pseudomonadati</taxon>
        <taxon>Pseudomonadota</taxon>
        <taxon>Alphaproteobacteria</taxon>
        <taxon>Acetobacterales</taxon>
        <taxon>Acetobacteraceae</taxon>
        <taxon>Gluconobacter</taxon>
    </lineage>
</organism>
<dbReference type="Gene3D" id="3.10.180.10">
    <property type="entry name" value="2,3-Dihydroxybiphenyl 1,2-Dioxygenase, domain 1"/>
    <property type="match status" value="2"/>
</dbReference>
<dbReference type="PROSITE" id="PS51819">
    <property type="entry name" value="VOC"/>
    <property type="match status" value="2"/>
</dbReference>